<dbReference type="InterPro" id="IPR007930">
    <property type="entry name" value="DUF724"/>
</dbReference>
<reference evidence="4" key="1">
    <citation type="submission" date="2022-03" db="EMBL/GenBank/DDBJ databases">
        <title>A functionally conserved STORR gene fusion in Papaver species that diverged 16.8 million years ago.</title>
        <authorList>
            <person name="Catania T."/>
        </authorList>
    </citation>
    <scope>NUCLEOTIDE SEQUENCE</scope>
    <source>
        <strain evidence="4">S-191538</strain>
    </source>
</reference>
<organism evidence="4 5">
    <name type="scientific">Papaver nudicaule</name>
    <name type="common">Iceland poppy</name>
    <dbReference type="NCBI Taxonomy" id="74823"/>
    <lineage>
        <taxon>Eukaryota</taxon>
        <taxon>Viridiplantae</taxon>
        <taxon>Streptophyta</taxon>
        <taxon>Embryophyta</taxon>
        <taxon>Tracheophyta</taxon>
        <taxon>Spermatophyta</taxon>
        <taxon>Magnoliopsida</taxon>
        <taxon>Ranunculales</taxon>
        <taxon>Papaveraceae</taxon>
        <taxon>Papaveroideae</taxon>
        <taxon>Papaver</taxon>
    </lineage>
</organism>
<proteinExistence type="predicted"/>
<feature type="compositionally biased region" description="Pro residues" evidence="3">
    <location>
        <begin position="48"/>
        <end position="59"/>
    </location>
</feature>
<keyword evidence="2" id="KW-0341">Growth regulation</keyword>
<evidence type="ECO:0000256" key="3">
    <source>
        <dbReference type="SAM" id="MobiDB-lite"/>
    </source>
</evidence>
<dbReference type="Pfam" id="PF05266">
    <property type="entry name" value="DUF724"/>
    <property type="match status" value="1"/>
</dbReference>
<feature type="compositionally biased region" description="Polar residues" evidence="3">
    <location>
        <begin position="1"/>
        <end position="11"/>
    </location>
</feature>
<gene>
    <name evidence="4" type="ORF">MKW94_000425</name>
</gene>
<dbReference type="Proteomes" id="UP001177140">
    <property type="component" value="Unassembled WGS sequence"/>
</dbReference>
<feature type="region of interest" description="Disordered" evidence="3">
    <location>
        <begin position="1"/>
        <end position="85"/>
    </location>
</feature>
<comment type="caution">
    <text evidence="4">The sequence shown here is derived from an EMBL/GenBank/DDBJ whole genome shotgun (WGS) entry which is preliminary data.</text>
</comment>
<name>A0AA41VUA8_PAPNU</name>
<keyword evidence="1" id="KW-0813">Transport</keyword>
<dbReference type="AlphaFoldDB" id="A0AA41VUA8"/>
<evidence type="ECO:0000313" key="5">
    <source>
        <dbReference type="Proteomes" id="UP001177140"/>
    </source>
</evidence>
<protein>
    <submittedName>
        <fullName evidence="4">Uncharacterized protein</fullName>
    </submittedName>
</protein>
<evidence type="ECO:0000313" key="4">
    <source>
        <dbReference type="EMBL" id="MCL7047630.1"/>
    </source>
</evidence>
<feature type="non-terminal residue" evidence="4">
    <location>
        <position position="195"/>
    </location>
</feature>
<sequence>MAKTRSSNSKTRLAANPKKRSAMETSPSSSPSPAAKKPVLLIPKQSQSPPPSTPPPPPGLTLLLKKSPSTPPGFEKKPPPVPLKSSSLSSALCPQLNLLYDQIFTALPQVPHFNPLSKYSENIREGIKQGYDIAFVKLVERFQNFADPATFLAEVEDLNREFKEFEEVGYDLTKVKERFNLLKLRAEQEKEWKDV</sequence>
<evidence type="ECO:0000256" key="1">
    <source>
        <dbReference type="ARBA" id="ARBA00022448"/>
    </source>
</evidence>
<accession>A0AA41VUA8</accession>
<evidence type="ECO:0000256" key="2">
    <source>
        <dbReference type="ARBA" id="ARBA00022604"/>
    </source>
</evidence>
<dbReference type="EMBL" id="JAJJMA010295177">
    <property type="protein sequence ID" value="MCL7047630.1"/>
    <property type="molecule type" value="Genomic_DNA"/>
</dbReference>
<feature type="compositionally biased region" description="Low complexity" evidence="3">
    <location>
        <begin position="26"/>
        <end position="47"/>
    </location>
</feature>
<keyword evidence="5" id="KW-1185">Reference proteome</keyword>